<feature type="transmembrane region" description="Helical" evidence="6">
    <location>
        <begin position="320"/>
        <end position="343"/>
    </location>
</feature>
<protein>
    <submittedName>
        <fullName evidence="7">Amino acid transporter</fullName>
    </submittedName>
</protein>
<feature type="transmembrane region" description="Helical" evidence="6">
    <location>
        <begin position="278"/>
        <end position="300"/>
    </location>
</feature>
<evidence type="ECO:0000256" key="6">
    <source>
        <dbReference type="SAM" id="Phobius"/>
    </source>
</evidence>
<dbReference type="PANTHER" id="PTHR45649">
    <property type="entry name" value="AMINO-ACID PERMEASE BAT1"/>
    <property type="match status" value="1"/>
</dbReference>
<feature type="transmembrane region" description="Helical" evidence="6">
    <location>
        <begin position="480"/>
        <end position="499"/>
    </location>
</feature>
<dbReference type="PANTHER" id="PTHR45649:SF14">
    <property type="entry name" value="GABA PERMEASE"/>
    <property type="match status" value="1"/>
</dbReference>
<dbReference type="InterPro" id="IPR002293">
    <property type="entry name" value="AA/rel_permease1"/>
</dbReference>
<evidence type="ECO:0000313" key="7">
    <source>
        <dbReference type="EMBL" id="RPA93626.1"/>
    </source>
</evidence>
<dbReference type="STRING" id="1336337.A0A3N4J628"/>
<dbReference type="Gene3D" id="1.20.1740.10">
    <property type="entry name" value="Amino acid/polyamine transporter I"/>
    <property type="match status" value="1"/>
</dbReference>
<dbReference type="EMBL" id="ML120449">
    <property type="protein sequence ID" value="RPA93626.1"/>
    <property type="molecule type" value="Genomic_DNA"/>
</dbReference>
<evidence type="ECO:0000256" key="1">
    <source>
        <dbReference type="ARBA" id="ARBA00004141"/>
    </source>
</evidence>
<evidence type="ECO:0000256" key="4">
    <source>
        <dbReference type="ARBA" id="ARBA00022989"/>
    </source>
</evidence>
<feature type="transmembrane region" description="Helical" evidence="6">
    <location>
        <begin position="385"/>
        <end position="407"/>
    </location>
</feature>
<dbReference type="GO" id="GO:0016020">
    <property type="term" value="C:membrane"/>
    <property type="evidence" value="ECO:0007669"/>
    <property type="project" value="UniProtKB-SubCell"/>
</dbReference>
<feature type="transmembrane region" description="Helical" evidence="6">
    <location>
        <begin position="236"/>
        <end position="257"/>
    </location>
</feature>
<reference evidence="7 8" key="1">
    <citation type="journal article" date="2018" name="Nat. Ecol. Evol.">
        <title>Pezizomycetes genomes reveal the molecular basis of ectomycorrhizal truffle lifestyle.</title>
        <authorList>
            <person name="Murat C."/>
            <person name="Payen T."/>
            <person name="Noel B."/>
            <person name="Kuo A."/>
            <person name="Morin E."/>
            <person name="Chen J."/>
            <person name="Kohler A."/>
            <person name="Krizsan K."/>
            <person name="Balestrini R."/>
            <person name="Da Silva C."/>
            <person name="Montanini B."/>
            <person name="Hainaut M."/>
            <person name="Levati E."/>
            <person name="Barry K.W."/>
            <person name="Belfiori B."/>
            <person name="Cichocki N."/>
            <person name="Clum A."/>
            <person name="Dockter R.B."/>
            <person name="Fauchery L."/>
            <person name="Guy J."/>
            <person name="Iotti M."/>
            <person name="Le Tacon F."/>
            <person name="Lindquist E.A."/>
            <person name="Lipzen A."/>
            <person name="Malagnac F."/>
            <person name="Mello A."/>
            <person name="Molinier V."/>
            <person name="Miyauchi S."/>
            <person name="Poulain J."/>
            <person name="Riccioni C."/>
            <person name="Rubini A."/>
            <person name="Sitrit Y."/>
            <person name="Splivallo R."/>
            <person name="Traeger S."/>
            <person name="Wang M."/>
            <person name="Zifcakova L."/>
            <person name="Wipf D."/>
            <person name="Zambonelli A."/>
            <person name="Paolocci F."/>
            <person name="Nowrousian M."/>
            <person name="Ottonello S."/>
            <person name="Baldrian P."/>
            <person name="Spatafora J.W."/>
            <person name="Henrissat B."/>
            <person name="Nagy L.G."/>
            <person name="Aury J.M."/>
            <person name="Wincker P."/>
            <person name="Grigoriev I.V."/>
            <person name="Bonfante P."/>
            <person name="Martin F.M."/>
        </authorList>
    </citation>
    <scope>NUCLEOTIDE SEQUENCE [LARGE SCALE GENOMIC DNA]</scope>
    <source>
        <strain evidence="7 8">120613-1</strain>
    </source>
</reference>
<evidence type="ECO:0000256" key="5">
    <source>
        <dbReference type="ARBA" id="ARBA00023136"/>
    </source>
</evidence>
<evidence type="ECO:0000256" key="3">
    <source>
        <dbReference type="ARBA" id="ARBA00022692"/>
    </source>
</evidence>
<dbReference type="Proteomes" id="UP000276215">
    <property type="component" value="Unassembled WGS sequence"/>
</dbReference>
<evidence type="ECO:0000256" key="2">
    <source>
        <dbReference type="ARBA" id="ARBA00022448"/>
    </source>
</evidence>
<dbReference type="Pfam" id="PF13520">
    <property type="entry name" value="AA_permease_2"/>
    <property type="match status" value="1"/>
</dbReference>
<accession>A0A3N4J628</accession>
<dbReference type="GO" id="GO:0022857">
    <property type="term" value="F:transmembrane transporter activity"/>
    <property type="evidence" value="ECO:0007669"/>
    <property type="project" value="InterPro"/>
</dbReference>
<feature type="transmembrane region" description="Helical" evidence="6">
    <location>
        <begin position="77"/>
        <end position="100"/>
    </location>
</feature>
<dbReference type="PIRSF" id="PIRSF006060">
    <property type="entry name" value="AA_transporter"/>
    <property type="match status" value="1"/>
</dbReference>
<feature type="transmembrane region" description="Helical" evidence="6">
    <location>
        <begin position="199"/>
        <end position="216"/>
    </location>
</feature>
<keyword evidence="8" id="KW-1185">Reference proteome</keyword>
<feature type="transmembrane region" description="Helical" evidence="6">
    <location>
        <begin position="167"/>
        <end position="187"/>
    </location>
</feature>
<comment type="subcellular location">
    <subcellularLocation>
        <location evidence="1">Membrane</location>
        <topology evidence="1">Multi-pass membrane protein</topology>
    </subcellularLocation>
</comment>
<proteinExistence type="predicted"/>
<dbReference type="AlphaFoldDB" id="A0A3N4J628"/>
<keyword evidence="2" id="KW-0813">Transport</keyword>
<keyword evidence="3 6" id="KW-0812">Transmembrane</keyword>
<feature type="transmembrane region" description="Helical" evidence="6">
    <location>
        <begin position="413"/>
        <end position="432"/>
    </location>
</feature>
<dbReference type="OrthoDB" id="3257095at2759"/>
<organism evidence="7 8">
    <name type="scientific">Choiromyces venosus 120613-1</name>
    <dbReference type="NCBI Taxonomy" id="1336337"/>
    <lineage>
        <taxon>Eukaryota</taxon>
        <taxon>Fungi</taxon>
        <taxon>Dikarya</taxon>
        <taxon>Ascomycota</taxon>
        <taxon>Pezizomycotina</taxon>
        <taxon>Pezizomycetes</taxon>
        <taxon>Pezizales</taxon>
        <taxon>Tuberaceae</taxon>
        <taxon>Choiromyces</taxon>
    </lineage>
</organism>
<feature type="transmembrane region" description="Helical" evidence="6">
    <location>
        <begin position="444"/>
        <end position="468"/>
    </location>
</feature>
<sequence length="516" mass="56414">MAQEKPMSEAYNGKGDEIAVDVGQSTELLDDNFGRKQELERNFSIWSLIGAAFIGVPTWSVIVISLNLGIYQGGPALIIYGPISVAPFSLLISLSLAELASMFPTTGGPQEWSYRLGGRPGVFWSWLTAWANLVGWAIGLPLVGIATSLSITGLAVLYNPNYSPKTWHIFLIGEGCIAVGAIINIYGRKLVPLIDHIGFYWYFIVLLILVIVPISTADTKATPEFVFKTFINSTGWSSDFVCYMTGLNFIAAAFIGIDSVTHLAEEVPRPSVNLPRAIILAPIVGFIATFTMLVCIMFSIPADSFESILTSPIGYPLIQIVLNATESRTASLIITLLVLYISVQNIMNCCQISSRVIWSFARDGGFIFPKFFREVHPTLAAPVRAIYAVWAIGTVLMLLFLGCTSAFNALTSAFVIMFHITYCIPIVIFLLRRRTSPFTTGFPLGKFGFAINTIAVAYMMFTSVMFFLPGFMPVDGLNMNYAFGIVGVTAIIALTSWFITGRENYLQDGAGVVISL</sequence>
<feature type="transmembrane region" description="Helical" evidence="6">
    <location>
        <begin position="121"/>
        <end position="147"/>
    </location>
</feature>
<keyword evidence="5 6" id="KW-0472">Membrane</keyword>
<keyword evidence="4 6" id="KW-1133">Transmembrane helix</keyword>
<evidence type="ECO:0000313" key="8">
    <source>
        <dbReference type="Proteomes" id="UP000276215"/>
    </source>
</evidence>
<feature type="transmembrane region" description="Helical" evidence="6">
    <location>
        <begin position="45"/>
        <end position="71"/>
    </location>
</feature>
<name>A0A3N4J628_9PEZI</name>
<gene>
    <name evidence="7" type="ORF">L873DRAFT_1777455</name>
</gene>